<evidence type="ECO:0000313" key="2">
    <source>
        <dbReference type="EMBL" id="GHE06563.1"/>
    </source>
</evidence>
<reference evidence="2" key="2">
    <citation type="submission" date="2023-06" db="EMBL/GenBank/DDBJ databases">
        <authorList>
            <person name="Sun Q."/>
            <person name="Zhou Y."/>
        </authorList>
    </citation>
    <scope>NUCLEOTIDE SEQUENCE</scope>
    <source>
        <strain evidence="2">CGMCC 1.10859</strain>
    </source>
</reference>
<dbReference type="RefSeq" id="WP_035841443.1">
    <property type="nucleotide sequence ID" value="NZ_BNAB01000049.1"/>
</dbReference>
<dbReference type="EMBL" id="BNAB01000049">
    <property type="protein sequence ID" value="GHE06563.1"/>
    <property type="molecule type" value="Genomic_DNA"/>
</dbReference>
<organism evidence="2 3">
    <name type="scientific">Allgaiera indica</name>
    <dbReference type="NCBI Taxonomy" id="765699"/>
    <lineage>
        <taxon>Bacteria</taxon>
        <taxon>Pseudomonadati</taxon>
        <taxon>Pseudomonadota</taxon>
        <taxon>Alphaproteobacteria</taxon>
        <taxon>Rhodobacterales</taxon>
        <taxon>Paracoccaceae</taxon>
        <taxon>Allgaiera</taxon>
    </lineage>
</organism>
<protein>
    <submittedName>
        <fullName evidence="2">Uncharacterized protein</fullName>
    </submittedName>
</protein>
<accession>A0AAN5A1I1</accession>
<feature type="region of interest" description="Disordered" evidence="1">
    <location>
        <begin position="167"/>
        <end position="195"/>
    </location>
</feature>
<gene>
    <name evidence="2" type="ORF">GCM10008024_41210</name>
</gene>
<evidence type="ECO:0000313" key="3">
    <source>
        <dbReference type="Proteomes" id="UP000634647"/>
    </source>
</evidence>
<dbReference type="AlphaFoldDB" id="A0AAN5A1I1"/>
<proteinExistence type="predicted"/>
<reference evidence="2" key="1">
    <citation type="journal article" date="2014" name="Int. J. Syst. Evol. Microbiol.">
        <title>Complete genome sequence of Corynebacterium casei LMG S-19264T (=DSM 44701T), isolated from a smear-ripened cheese.</title>
        <authorList>
            <consortium name="US DOE Joint Genome Institute (JGI-PGF)"/>
            <person name="Walter F."/>
            <person name="Albersmeier A."/>
            <person name="Kalinowski J."/>
            <person name="Ruckert C."/>
        </authorList>
    </citation>
    <scope>NUCLEOTIDE SEQUENCE</scope>
    <source>
        <strain evidence="2">CGMCC 1.10859</strain>
    </source>
</reference>
<dbReference type="Proteomes" id="UP000634647">
    <property type="component" value="Unassembled WGS sequence"/>
</dbReference>
<evidence type="ECO:0000256" key="1">
    <source>
        <dbReference type="SAM" id="MobiDB-lite"/>
    </source>
</evidence>
<comment type="caution">
    <text evidence="2">The sequence shown here is derived from an EMBL/GenBank/DDBJ whole genome shotgun (WGS) entry which is preliminary data.</text>
</comment>
<name>A0AAN5A1I1_9RHOB</name>
<sequence length="328" mass="35230">MRRTLSSKLLHAGVDTGVRQRILGHLEGTTVDAHYSDDGLAELKEILDRVDYGLQIGHDRRFGFPVITGCARSLLPTAAIELALQENGGVGAIRILDTDTEEVLFQARVAGAKLPSTSEYASAPEAKKSDCAAKLREYQTSHEFLMPGSEEAVEAIEHLLIFAEPTPSASDDKETAHGSVDLSKPPAPAMPTSSGDVVDLAPGRIVLCDPSQASHATATNPQQPGLIVAEKHLAGRRYLDIAIGKRAATGAPRPWQLVLSSRGDLETAQLPAATWFDMRRRILIEAGDVQHLGDPLGCVESNAEFRIREHLQAAGDVYPKPLTQGGSR</sequence>